<accession>A0ABT8L1Q3</accession>
<evidence type="ECO:0000256" key="3">
    <source>
        <dbReference type="ARBA" id="ARBA00012461"/>
    </source>
</evidence>
<evidence type="ECO:0000256" key="8">
    <source>
        <dbReference type="ARBA" id="ARBA00049336"/>
    </source>
</evidence>
<feature type="domain" description="Nucleotidyl transferase" evidence="10">
    <location>
        <begin position="2"/>
        <end position="238"/>
    </location>
</feature>
<dbReference type="Proteomes" id="UP001172083">
    <property type="component" value="Unassembled WGS sequence"/>
</dbReference>
<dbReference type="EMBL" id="JAUJEB010000001">
    <property type="protein sequence ID" value="MDN5211690.1"/>
    <property type="molecule type" value="Genomic_DNA"/>
</dbReference>
<keyword evidence="12" id="KW-1185">Reference proteome</keyword>
<evidence type="ECO:0000256" key="4">
    <source>
        <dbReference type="ARBA" id="ARBA00022679"/>
    </source>
</evidence>
<organism evidence="11 12">
    <name type="scientific">Agaribacillus aureus</name>
    <dbReference type="NCBI Taxonomy" id="3051825"/>
    <lineage>
        <taxon>Bacteria</taxon>
        <taxon>Pseudomonadati</taxon>
        <taxon>Bacteroidota</taxon>
        <taxon>Cytophagia</taxon>
        <taxon>Cytophagales</taxon>
        <taxon>Splendidivirgaceae</taxon>
        <taxon>Agaribacillus</taxon>
    </lineage>
</organism>
<evidence type="ECO:0000259" key="10">
    <source>
        <dbReference type="Pfam" id="PF00483"/>
    </source>
</evidence>
<evidence type="ECO:0000256" key="6">
    <source>
        <dbReference type="ARBA" id="ARBA00022723"/>
    </source>
</evidence>
<evidence type="ECO:0000256" key="9">
    <source>
        <dbReference type="RuleBase" id="RU003706"/>
    </source>
</evidence>
<dbReference type="GO" id="GO:0008879">
    <property type="term" value="F:glucose-1-phosphate thymidylyltransferase activity"/>
    <property type="evidence" value="ECO:0007669"/>
    <property type="project" value="UniProtKB-EC"/>
</dbReference>
<dbReference type="PANTHER" id="PTHR43532:SF1">
    <property type="entry name" value="GLUCOSE-1-PHOSPHATE THYMIDYLYLTRANSFERASE 1"/>
    <property type="match status" value="1"/>
</dbReference>
<evidence type="ECO:0000313" key="11">
    <source>
        <dbReference type="EMBL" id="MDN5211690.1"/>
    </source>
</evidence>
<comment type="cofactor">
    <cofactor evidence="1">
        <name>Mg(2+)</name>
        <dbReference type="ChEBI" id="CHEBI:18420"/>
    </cofactor>
</comment>
<gene>
    <name evidence="11" type="primary">rfbA</name>
    <name evidence="11" type="ORF">QQ020_06500</name>
</gene>
<keyword evidence="5 9" id="KW-0548">Nucleotidyltransferase</keyword>
<comment type="function">
    <text evidence="9">Catalyzes the formation of dTDP-glucose, from dTTP and glucose 1-phosphate, as well as its pyrophosphorolysis.</text>
</comment>
<dbReference type="PANTHER" id="PTHR43532">
    <property type="entry name" value="GLUCOSE-1-PHOSPHATE THYMIDYLYLTRANSFERASE"/>
    <property type="match status" value="1"/>
</dbReference>
<dbReference type="CDD" id="cd02538">
    <property type="entry name" value="G1P_TT_short"/>
    <property type="match status" value="1"/>
</dbReference>
<comment type="catalytic activity">
    <reaction evidence="8 9">
        <text>dTTP + alpha-D-glucose 1-phosphate + H(+) = dTDP-alpha-D-glucose + diphosphate</text>
        <dbReference type="Rhea" id="RHEA:15225"/>
        <dbReference type="ChEBI" id="CHEBI:15378"/>
        <dbReference type="ChEBI" id="CHEBI:33019"/>
        <dbReference type="ChEBI" id="CHEBI:37568"/>
        <dbReference type="ChEBI" id="CHEBI:57477"/>
        <dbReference type="ChEBI" id="CHEBI:58601"/>
        <dbReference type="EC" id="2.7.7.24"/>
    </reaction>
</comment>
<evidence type="ECO:0000313" key="12">
    <source>
        <dbReference type="Proteomes" id="UP001172083"/>
    </source>
</evidence>
<dbReference type="EC" id="2.7.7.24" evidence="3 9"/>
<dbReference type="RefSeq" id="WP_346757020.1">
    <property type="nucleotide sequence ID" value="NZ_JAUJEB010000001.1"/>
</dbReference>
<dbReference type="Gene3D" id="3.90.550.10">
    <property type="entry name" value="Spore Coat Polysaccharide Biosynthesis Protein SpsA, Chain A"/>
    <property type="match status" value="1"/>
</dbReference>
<keyword evidence="4 9" id="KW-0808">Transferase</keyword>
<dbReference type="InterPro" id="IPR029044">
    <property type="entry name" value="Nucleotide-diphossugar_trans"/>
</dbReference>
<keyword evidence="6 9" id="KW-0479">Metal-binding</keyword>
<comment type="caution">
    <text evidence="11">The sequence shown here is derived from an EMBL/GenBank/DDBJ whole genome shotgun (WGS) entry which is preliminary data.</text>
</comment>
<reference evidence="11" key="1">
    <citation type="submission" date="2023-06" db="EMBL/GenBank/DDBJ databases">
        <title>Genomic of Agaribacillus aureum.</title>
        <authorList>
            <person name="Wang G."/>
        </authorList>
    </citation>
    <scope>NUCLEOTIDE SEQUENCE</scope>
    <source>
        <strain evidence="11">BMA12</strain>
    </source>
</reference>
<evidence type="ECO:0000256" key="1">
    <source>
        <dbReference type="ARBA" id="ARBA00001946"/>
    </source>
</evidence>
<evidence type="ECO:0000256" key="2">
    <source>
        <dbReference type="ARBA" id="ARBA00010480"/>
    </source>
</evidence>
<comment type="similarity">
    <text evidence="2 9">Belongs to the glucose-1-phosphate thymidylyltransferase family.</text>
</comment>
<dbReference type="InterPro" id="IPR005835">
    <property type="entry name" value="NTP_transferase_dom"/>
</dbReference>
<name>A0ABT8L1Q3_9BACT</name>
<dbReference type="NCBIfam" id="TIGR01207">
    <property type="entry name" value="rmlA"/>
    <property type="match status" value="1"/>
</dbReference>
<proteinExistence type="inferred from homology"/>
<sequence>MKGIILAGGSGTRLYPLTTSISKQILPVYDKPMIYYPLSVLMAAGITKILIISTPRDLPSFKGLLGDGCHLGISITYAEQPKPEGLAQAFIIGEEFIGEDNVSLILGDNIFYGYRLPYLVKQASVLKEGGIVFGYSVKDPERYGVIDFDTAGRVTGIEEKPQKPKSSYAVTGLYFYDNTVIEKAKSLTPSKRQELEITDINKLYLSEGKLKVELLGKGMAWLDTGQHDALLQASNFIASIEKRQGIKVACLEEIAYREGLIDERQLADLAAPLLKTQYGKYLMHLLDKKASFVNHECY</sequence>
<evidence type="ECO:0000256" key="5">
    <source>
        <dbReference type="ARBA" id="ARBA00022695"/>
    </source>
</evidence>
<dbReference type="Pfam" id="PF00483">
    <property type="entry name" value="NTP_transferase"/>
    <property type="match status" value="1"/>
</dbReference>
<protein>
    <recommendedName>
        <fullName evidence="3 9">Glucose-1-phosphate thymidylyltransferase</fullName>
        <ecNumber evidence="3 9">2.7.7.24</ecNumber>
    </recommendedName>
</protein>
<evidence type="ECO:0000256" key="7">
    <source>
        <dbReference type="ARBA" id="ARBA00022842"/>
    </source>
</evidence>
<dbReference type="SUPFAM" id="SSF53448">
    <property type="entry name" value="Nucleotide-diphospho-sugar transferases"/>
    <property type="match status" value="1"/>
</dbReference>
<dbReference type="InterPro" id="IPR005907">
    <property type="entry name" value="G1P_thy_trans_s"/>
</dbReference>
<keyword evidence="7 9" id="KW-0460">Magnesium</keyword>